<evidence type="ECO:0000313" key="5">
    <source>
        <dbReference type="EMBL" id="RMZ67826.1"/>
    </source>
</evidence>
<dbReference type="InterPro" id="IPR012951">
    <property type="entry name" value="BBE"/>
</dbReference>
<dbReference type="InterPro" id="IPR050432">
    <property type="entry name" value="FAD-linked_Oxidoreductases_BP"/>
</dbReference>
<dbReference type="AlphaFoldDB" id="A0A3M7M045"/>
<dbReference type="InterPro" id="IPR006094">
    <property type="entry name" value="Oxid_FAD_bind_N"/>
</dbReference>
<keyword evidence="3" id="KW-0732">Signal</keyword>
<dbReference type="EMBL" id="KE747814">
    <property type="protein sequence ID" value="RMZ67826.1"/>
    <property type="molecule type" value="Genomic_DNA"/>
</dbReference>
<dbReference type="GO" id="GO:0016491">
    <property type="term" value="F:oxidoreductase activity"/>
    <property type="evidence" value="ECO:0007669"/>
    <property type="project" value="UniProtKB-KW"/>
</dbReference>
<dbReference type="PANTHER" id="PTHR13878:SF91">
    <property type="entry name" value="FAD BINDING DOMAIN PROTEIN (AFU_ORTHOLOGUE AFUA_6G12070)-RELATED"/>
    <property type="match status" value="1"/>
</dbReference>
<evidence type="ECO:0000256" key="1">
    <source>
        <dbReference type="ARBA" id="ARBA00005466"/>
    </source>
</evidence>
<comment type="similarity">
    <text evidence="1">Belongs to the oxygen-dependent FAD-linked oxidoreductase family.</text>
</comment>
<dbReference type="GO" id="GO:0071949">
    <property type="term" value="F:FAD binding"/>
    <property type="evidence" value="ECO:0007669"/>
    <property type="project" value="InterPro"/>
</dbReference>
<evidence type="ECO:0000256" key="3">
    <source>
        <dbReference type="SAM" id="SignalP"/>
    </source>
</evidence>
<evidence type="ECO:0000259" key="4">
    <source>
        <dbReference type="PROSITE" id="PS51387"/>
    </source>
</evidence>
<protein>
    <submittedName>
        <fullName evidence="5">FAD linked oxidase N-terminal</fullName>
    </submittedName>
</protein>
<proteinExistence type="inferred from homology"/>
<organism evidence="5 6">
    <name type="scientific">Pyrenophora seminiperda CCB06</name>
    <dbReference type="NCBI Taxonomy" id="1302712"/>
    <lineage>
        <taxon>Eukaryota</taxon>
        <taxon>Fungi</taxon>
        <taxon>Dikarya</taxon>
        <taxon>Ascomycota</taxon>
        <taxon>Pezizomycotina</taxon>
        <taxon>Dothideomycetes</taxon>
        <taxon>Pleosporomycetidae</taxon>
        <taxon>Pleosporales</taxon>
        <taxon>Pleosporineae</taxon>
        <taxon>Pleosporaceae</taxon>
        <taxon>Pyrenophora</taxon>
    </lineage>
</organism>
<dbReference type="InterPro" id="IPR016169">
    <property type="entry name" value="FAD-bd_PCMH_sub2"/>
</dbReference>
<dbReference type="PANTHER" id="PTHR13878">
    <property type="entry name" value="GULONOLACTONE OXIDASE"/>
    <property type="match status" value="1"/>
</dbReference>
<feature type="signal peptide" evidence="3">
    <location>
        <begin position="1"/>
        <end position="19"/>
    </location>
</feature>
<evidence type="ECO:0000313" key="6">
    <source>
        <dbReference type="Proteomes" id="UP000265663"/>
    </source>
</evidence>
<sequence length="643" mass="70728">MRTCLCIILTVGIFTQLEPLFDNISISRSPYLLEFLNAAVTDELASCVHPAFFGGSPLLRCQPRQTCWPTQQQWQQLNQTLGGHLHKTTPLGAPCYGNSSEYNEEICASVQNTYNSSLDRVSHYGQTFWQNWEACGTSGCSLLSSDPAEELFPTCSLGTLAAYYVDVRAASHISATLRFSKEHNLRISIKNTGHDFAGRSVGPHTLAIWTHNLSSMSFHRNFTASRCPMVNAHNVGELGAGVVAGDAYRYFGEYGMDITGGYEESVGLAGGFAQGGGVGDFTAQYGLMADNAIEFEVVTADGQVRVINECNDPELFWAMRGGGGGTFAVLTKYRVQLYPSLPIHTYRLVVNISNSDALRALLTLHAENQLAWSDALITGGTDYYVNKASFGVIHPNFDNGTKLKEATMAFNHAVGNIEGITVIENDYTTFDNYTAYTSFSIADARVTEPAGISSLISSRLMPRHLFASSSSISSLVDAVLHGIQTAHNLINTSGTQVVFETPLSNPDVDRKTSVHPAWRSALWHVINVAEWEKPLAPATLKKVSSGFLDLLEPAKALTPGGGAYLNEASYEEPEWQQTFFGDNYPRLLEVKQRYDSDHVFDCWKCVGWRGRQDSIVVEFSIFNIKFTLAYTYSTSEWQLASKP</sequence>
<dbReference type="InterPro" id="IPR036318">
    <property type="entry name" value="FAD-bd_PCMH-like_sf"/>
</dbReference>
<gene>
    <name evidence="5" type="ORF">GMOD_00003865</name>
</gene>
<dbReference type="PROSITE" id="PS51387">
    <property type="entry name" value="FAD_PCMH"/>
    <property type="match status" value="1"/>
</dbReference>
<name>A0A3M7M045_9PLEO</name>
<evidence type="ECO:0000256" key="2">
    <source>
        <dbReference type="ARBA" id="ARBA00023002"/>
    </source>
</evidence>
<keyword evidence="6" id="KW-1185">Reference proteome</keyword>
<keyword evidence="2" id="KW-0560">Oxidoreductase</keyword>
<dbReference type="InterPro" id="IPR016166">
    <property type="entry name" value="FAD-bd_PCMH"/>
</dbReference>
<dbReference type="Pfam" id="PF08031">
    <property type="entry name" value="BBE"/>
    <property type="match status" value="1"/>
</dbReference>
<feature type="chain" id="PRO_5018120017" evidence="3">
    <location>
        <begin position="20"/>
        <end position="643"/>
    </location>
</feature>
<accession>A0A3M7M045</accession>
<feature type="domain" description="FAD-binding PCMH-type" evidence="4">
    <location>
        <begin position="157"/>
        <end position="340"/>
    </location>
</feature>
<reference evidence="5 6" key="1">
    <citation type="journal article" date="2014" name="PLoS ONE">
        <title>De novo Genome Assembly of the Fungal Plant Pathogen Pyrenophora semeniperda.</title>
        <authorList>
            <person name="Soliai M.M."/>
            <person name="Meyer S.E."/>
            <person name="Udall J.A."/>
            <person name="Elzinga D.E."/>
            <person name="Hermansen R.A."/>
            <person name="Bodily P.M."/>
            <person name="Hart A.A."/>
            <person name="Coleman C.E."/>
        </authorList>
    </citation>
    <scope>NUCLEOTIDE SEQUENCE [LARGE SCALE GENOMIC DNA]</scope>
    <source>
        <strain evidence="5 6">CCB06</strain>
        <tissue evidence="5">Mycelium</tissue>
    </source>
</reference>
<dbReference type="Gene3D" id="3.30.465.10">
    <property type="match status" value="2"/>
</dbReference>
<dbReference type="Proteomes" id="UP000265663">
    <property type="component" value="Unassembled WGS sequence"/>
</dbReference>
<dbReference type="SUPFAM" id="SSF56176">
    <property type="entry name" value="FAD-binding/transporter-associated domain-like"/>
    <property type="match status" value="1"/>
</dbReference>
<dbReference type="OrthoDB" id="9983560at2759"/>
<dbReference type="Pfam" id="PF01565">
    <property type="entry name" value="FAD_binding_4"/>
    <property type="match status" value="1"/>
</dbReference>